<dbReference type="Gene3D" id="3.40.50.300">
    <property type="entry name" value="P-loop containing nucleotide triphosphate hydrolases"/>
    <property type="match status" value="3"/>
</dbReference>
<evidence type="ECO:0000256" key="6">
    <source>
        <dbReference type="ARBA" id="ARBA00023235"/>
    </source>
</evidence>
<evidence type="ECO:0000259" key="11">
    <source>
        <dbReference type="PROSITE" id="PS51217"/>
    </source>
</evidence>
<keyword evidence="2" id="KW-0547">Nucleotide-binding</keyword>
<dbReference type="EC" id="5.6.2.4" evidence="8"/>
<protein>
    <recommendedName>
        <fullName evidence="8">DNA 3'-5' helicase</fullName>
        <ecNumber evidence="8">5.6.2.4</ecNumber>
    </recommendedName>
</protein>
<dbReference type="GO" id="GO:0016787">
    <property type="term" value="F:hydrolase activity"/>
    <property type="evidence" value="ECO:0007669"/>
    <property type="project" value="UniProtKB-KW"/>
</dbReference>
<dbReference type="InterPro" id="IPR013986">
    <property type="entry name" value="DExx_box_DNA_helicase_dom_sf"/>
</dbReference>
<evidence type="ECO:0000256" key="7">
    <source>
        <dbReference type="ARBA" id="ARBA00034617"/>
    </source>
</evidence>
<dbReference type="InterPro" id="IPR027417">
    <property type="entry name" value="P-loop_NTPase"/>
</dbReference>
<dbReference type="GO" id="GO:0033202">
    <property type="term" value="C:DNA helicase complex"/>
    <property type="evidence" value="ECO:0007669"/>
    <property type="project" value="TreeGrafter"/>
</dbReference>
<dbReference type="PANTHER" id="PTHR11070:SF69">
    <property type="entry name" value="ATP-DEPENDENT DNA HELICASE UVRD2"/>
    <property type="match status" value="1"/>
</dbReference>
<comment type="similarity">
    <text evidence="1">Belongs to the helicase family. UvrD subfamily.</text>
</comment>
<evidence type="ECO:0000256" key="2">
    <source>
        <dbReference type="ARBA" id="ARBA00022741"/>
    </source>
</evidence>
<feature type="domain" description="UvrD-like helicase C-terminal" evidence="11">
    <location>
        <begin position="283"/>
        <end position="518"/>
    </location>
</feature>
<evidence type="ECO:0000256" key="4">
    <source>
        <dbReference type="ARBA" id="ARBA00022806"/>
    </source>
</evidence>
<keyword evidence="4" id="KW-0347">Helicase</keyword>
<dbReference type="PROSITE" id="PS51217">
    <property type="entry name" value="UVRD_HELICASE_CTER"/>
    <property type="match status" value="1"/>
</dbReference>
<keyword evidence="5" id="KW-0067">ATP-binding</keyword>
<dbReference type="InterPro" id="IPR014017">
    <property type="entry name" value="DNA_helicase_UvrD-like_C"/>
</dbReference>
<feature type="domain" description="UvrD-like helicase ATP-binding" evidence="10">
    <location>
        <begin position="11"/>
        <end position="288"/>
    </location>
</feature>
<proteinExistence type="inferred from homology"/>
<accession>A0A6J6CEC9</accession>
<dbReference type="Gene3D" id="1.10.486.10">
    <property type="entry name" value="PCRA, domain 4"/>
    <property type="match status" value="2"/>
</dbReference>
<dbReference type="PANTHER" id="PTHR11070">
    <property type="entry name" value="UVRD / RECB / PCRA DNA HELICASE FAMILY MEMBER"/>
    <property type="match status" value="1"/>
</dbReference>
<dbReference type="InterPro" id="IPR014016">
    <property type="entry name" value="UvrD-like_ATP-bd"/>
</dbReference>
<dbReference type="GO" id="GO:0005829">
    <property type="term" value="C:cytosol"/>
    <property type="evidence" value="ECO:0007669"/>
    <property type="project" value="TreeGrafter"/>
</dbReference>
<gene>
    <name evidence="12" type="ORF">UFOPK1503_00952</name>
</gene>
<dbReference type="Gene3D" id="1.10.10.160">
    <property type="match status" value="1"/>
</dbReference>
<dbReference type="Pfam" id="PF00580">
    <property type="entry name" value="UvrD-helicase"/>
    <property type="match status" value="1"/>
</dbReference>
<sequence>MSNESAKSILDSLDEDQAAAASALRGPVCIIAGPGSGKTRTITHRIAYGIATGVFNPDRVLALTYTNRAAAEIRSRLRQLGSQSVAVRTFHSAALSQLQYFWPQLTGSASPKLLTSKRSLISEVAQLIGLRPSEGQVSEIVSEIEFLKYSLTDLPKYFELGRLPSFLSQEQFTEIANRYQEQKLQRRLMDWEDTLLLATGLLRNEPRLLSHFQQQYRFFTVDEYQDISPLQEGLLRTWLGERQEICVVGDPRQTIYSFAGASSEFLLDFPNQYSDAAVFELNRNYRSGADIVLSANRILPENPLHSMREFPGVVKRASFGSSAKEAQAVAGQISESLAKRKASEIAVLARTNQQLLAFESELSKLGIKSQVRGQGRFFRQPAVAQAMNAIRALSVTPSTEPLFVELSQILTALGWTSQPKSDETWDSLNWFFQVLDEMEDPSLAEFIREVDERERSGHEPTKDAITLATVHGTKGLEWRDVYLVGINQGVFPISHSTGELEKAEERRLFYVAVTRAQDFLQLSSWSDPSEFLSAIDSRS</sequence>
<reference evidence="12" key="1">
    <citation type="submission" date="2020-05" db="EMBL/GenBank/DDBJ databases">
        <authorList>
            <person name="Chiriac C."/>
            <person name="Salcher M."/>
            <person name="Ghai R."/>
            <person name="Kavagutti S V."/>
        </authorList>
    </citation>
    <scope>NUCLEOTIDE SEQUENCE</scope>
</reference>
<evidence type="ECO:0000256" key="1">
    <source>
        <dbReference type="ARBA" id="ARBA00009922"/>
    </source>
</evidence>
<dbReference type="AlphaFoldDB" id="A0A6J6CEC9"/>
<organism evidence="12">
    <name type="scientific">freshwater metagenome</name>
    <dbReference type="NCBI Taxonomy" id="449393"/>
    <lineage>
        <taxon>unclassified sequences</taxon>
        <taxon>metagenomes</taxon>
        <taxon>ecological metagenomes</taxon>
    </lineage>
</organism>
<comment type="catalytic activity">
    <reaction evidence="9">
        <text>ATP + H2O = ADP + phosphate + H(+)</text>
        <dbReference type="Rhea" id="RHEA:13065"/>
        <dbReference type="ChEBI" id="CHEBI:15377"/>
        <dbReference type="ChEBI" id="CHEBI:15378"/>
        <dbReference type="ChEBI" id="CHEBI:30616"/>
        <dbReference type="ChEBI" id="CHEBI:43474"/>
        <dbReference type="ChEBI" id="CHEBI:456216"/>
        <dbReference type="EC" id="5.6.2.4"/>
    </reaction>
</comment>
<dbReference type="SUPFAM" id="SSF52540">
    <property type="entry name" value="P-loop containing nucleoside triphosphate hydrolases"/>
    <property type="match status" value="1"/>
</dbReference>
<comment type="catalytic activity">
    <reaction evidence="7">
        <text>Couples ATP hydrolysis with the unwinding of duplex DNA by translocating in the 3'-5' direction.</text>
        <dbReference type="EC" id="5.6.2.4"/>
    </reaction>
</comment>
<evidence type="ECO:0000313" key="12">
    <source>
        <dbReference type="EMBL" id="CAB4549711.1"/>
    </source>
</evidence>
<dbReference type="Pfam" id="PF13361">
    <property type="entry name" value="UvrD_C"/>
    <property type="match status" value="2"/>
</dbReference>
<dbReference type="GO" id="GO:0003677">
    <property type="term" value="F:DNA binding"/>
    <property type="evidence" value="ECO:0007669"/>
    <property type="project" value="InterPro"/>
</dbReference>
<dbReference type="GO" id="GO:0000725">
    <property type="term" value="P:recombinational repair"/>
    <property type="evidence" value="ECO:0007669"/>
    <property type="project" value="TreeGrafter"/>
</dbReference>
<keyword evidence="3" id="KW-0378">Hydrolase</keyword>
<dbReference type="GO" id="GO:0043138">
    <property type="term" value="F:3'-5' DNA helicase activity"/>
    <property type="evidence" value="ECO:0007669"/>
    <property type="project" value="UniProtKB-EC"/>
</dbReference>
<evidence type="ECO:0000256" key="3">
    <source>
        <dbReference type="ARBA" id="ARBA00022801"/>
    </source>
</evidence>
<keyword evidence="6" id="KW-0413">Isomerase</keyword>
<dbReference type="EMBL" id="CAEZST010000017">
    <property type="protein sequence ID" value="CAB4549711.1"/>
    <property type="molecule type" value="Genomic_DNA"/>
</dbReference>
<evidence type="ECO:0000256" key="9">
    <source>
        <dbReference type="ARBA" id="ARBA00048988"/>
    </source>
</evidence>
<dbReference type="CDD" id="cd17932">
    <property type="entry name" value="DEXQc_UvrD"/>
    <property type="match status" value="1"/>
</dbReference>
<dbReference type="PROSITE" id="PS51198">
    <property type="entry name" value="UVRD_HELICASE_ATP_BIND"/>
    <property type="match status" value="1"/>
</dbReference>
<evidence type="ECO:0000259" key="10">
    <source>
        <dbReference type="PROSITE" id="PS51198"/>
    </source>
</evidence>
<evidence type="ECO:0000256" key="8">
    <source>
        <dbReference type="ARBA" id="ARBA00034808"/>
    </source>
</evidence>
<evidence type="ECO:0000256" key="5">
    <source>
        <dbReference type="ARBA" id="ARBA00022840"/>
    </source>
</evidence>
<dbReference type="InterPro" id="IPR000212">
    <property type="entry name" value="DNA_helicase_UvrD/REP"/>
</dbReference>
<dbReference type="GO" id="GO:0005524">
    <property type="term" value="F:ATP binding"/>
    <property type="evidence" value="ECO:0007669"/>
    <property type="project" value="UniProtKB-KW"/>
</dbReference>
<name>A0A6J6CEC9_9ZZZZ</name>